<dbReference type="AlphaFoldDB" id="A0AAV7F4W4"/>
<keyword evidence="3 6" id="KW-0805">Transcription regulation</keyword>
<name>A0AAV7F4W4_ARIFI</name>
<dbReference type="NCBIfam" id="TIGR01568">
    <property type="entry name" value="A_thal_3678"/>
    <property type="match status" value="1"/>
</dbReference>
<evidence type="ECO:0000256" key="6">
    <source>
        <dbReference type="RuleBase" id="RU367028"/>
    </source>
</evidence>
<comment type="caution">
    <text evidence="8">The sequence shown here is derived from an EMBL/GenBank/DDBJ whole genome shotgun (WGS) entry which is preliminary data.</text>
</comment>
<dbReference type="EMBL" id="JAINDJ010000003">
    <property type="protein sequence ID" value="KAG9455022.1"/>
    <property type="molecule type" value="Genomic_DNA"/>
</dbReference>
<comment type="function">
    <text evidence="6">Transcriptional repressor that regulates multiple aspects of plant growth and development.</text>
</comment>
<keyword evidence="2 6" id="KW-0678">Repressor</keyword>
<keyword evidence="5 6" id="KW-0539">Nucleus</keyword>
<accession>A0AAV7F4W4</accession>
<evidence type="ECO:0000256" key="2">
    <source>
        <dbReference type="ARBA" id="ARBA00022491"/>
    </source>
</evidence>
<dbReference type="GO" id="GO:0005634">
    <property type="term" value="C:nucleus"/>
    <property type="evidence" value="ECO:0007669"/>
    <property type="project" value="UniProtKB-SubCell"/>
</dbReference>
<evidence type="ECO:0000256" key="4">
    <source>
        <dbReference type="ARBA" id="ARBA00023163"/>
    </source>
</evidence>
<dbReference type="PANTHER" id="PTHR33057">
    <property type="entry name" value="TRANSCRIPTION REPRESSOR OFP7-RELATED"/>
    <property type="match status" value="1"/>
</dbReference>
<dbReference type="Proteomes" id="UP000825729">
    <property type="component" value="Unassembled WGS sequence"/>
</dbReference>
<evidence type="ECO:0000259" key="7">
    <source>
        <dbReference type="PROSITE" id="PS51754"/>
    </source>
</evidence>
<dbReference type="InterPro" id="IPR038933">
    <property type="entry name" value="Ovate"/>
</dbReference>
<dbReference type="GO" id="GO:0045892">
    <property type="term" value="P:negative regulation of DNA-templated transcription"/>
    <property type="evidence" value="ECO:0007669"/>
    <property type="project" value="UniProtKB-UniRule"/>
</dbReference>
<organism evidence="8 9">
    <name type="scientific">Aristolochia fimbriata</name>
    <name type="common">White veined hardy Dutchman's pipe vine</name>
    <dbReference type="NCBI Taxonomy" id="158543"/>
    <lineage>
        <taxon>Eukaryota</taxon>
        <taxon>Viridiplantae</taxon>
        <taxon>Streptophyta</taxon>
        <taxon>Embryophyta</taxon>
        <taxon>Tracheophyta</taxon>
        <taxon>Spermatophyta</taxon>
        <taxon>Magnoliopsida</taxon>
        <taxon>Magnoliidae</taxon>
        <taxon>Piperales</taxon>
        <taxon>Aristolochiaceae</taxon>
        <taxon>Aristolochia</taxon>
    </lineage>
</organism>
<dbReference type="PROSITE" id="PS51754">
    <property type="entry name" value="OVATE"/>
    <property type="match status" value="1"/>
</dbReference>
<evidence type="ECO:0000313" key="8">
    <source>
        <dbReference type="EMBL" id="KAG9455022.1"/>
    </source>
</evidence>
<keyword evidence="4 6" id="KW-0804">Transcription</keyword>
<dbReference type="PANTHER" id="PTHR33057:SF26">
    <property type="entry name" value="TRANSCRIPTION REPRESSOR OFP13"/>
    <property type="match status" value="1"/>
</dbReference>
<feature type="domain" description="OVATE" evidence="7">
    <location>
        <begin position="173"/>
        <end position="232"/>
    </location>
</feature>
<dbReference type="Pfam" id="PF04844">
    <property type="entry name" value="Ovate"/>
    <property type="match status" value="1"/>
</dbReference>
<keyword evidence="9" id="KW-1185">Reference proteome</keyword>
<sequence length="245" mass="27250">MEACAGLQSIRIQKTGSRKRTRLGQSSVSFVYTCHPDQSMAKEPKTPASWPWPSCKQPKTLSFRATEDVVFKTLNSVYRDMFEAGDSPASWFTNSSECESTLSTASDESGVGEEEIETVLRGFQSERFFFEPGDTKSIVATEEEEEEVAEEEAAEEEVGKVGPAAPYEESVVLAMESSDPYVDFRTSMEEMVAALGLNDWDCLEELLLWYLKVNGKKNHGFIVGAFVDLLVSLVSSTFDESEDDH</sequence>
<protein>
    <recommendedName>
        <fullName evidence="6">Transcription repressor</fullName>
    </recommendedName>
    <alternativeName>
        <fullName evidence="6">Ovate family protein</fullName>
    </alternativeName>
</protein>
<evidence type="ECO:0000256" key="3">
    <source>
        <dbReference type="ARBA" id="ARBA00023015"/>
    </source>
</evidence>
<dbReference type="InterPro" id="IPR006458">
    <property type="entry name" value="Ovate_C"/>
</dbReference>
<reference evidence="8 9" key="1">
    <citation type="submission" date="2021-07" db="EMBL/GenBank/DDBJ databases">
        <title>The Aristolochia fimbriata genome: insights into angiosperm evolution, floral development and chemical biosynthesis.</title>
        <authorList>
            <person name="Jiao Y."/>
        </authorList>
    </citation>
    <scope>NUCLEOTIDE SEQUENCE [LARGE SCALE GENOMIC DNA]</scope>
    <source>
        <strain evidence="8">IBCAS-2021</strain>
        <tissue evidence="8">Leaf</tissue>
    </source>
</reference>
<evidence type="ECO:0000256" key="5">
    <source>
        <dbReference type="ARBA" id="ARBA00023242"/>
    </source>
</evidence>
<evidence type="ECO:0000313" key="9">
    <source>
        <dbReference type="Proteomes" id="UP000825729"/>
    </source>
</evidence>
<comment type="subcellular location">
    <subcellularLocation>
        <location evidence="1 6">Nucleus</location>
    </subcellularLocation>
</comment>
<proteinExistence type="predicted"/>
<gene>
    <name evidence="8" type="ORF">H6P81_007926</name>
</gene>
<evidence type="ECO:0000256" key="1">
    <source>
        <dbReference type="ARBA" id="ARBA00004123"/>
    </source>
</evidence>